<dbReference type="GO" id="GO:0006303">
    <property type="term" value="P:double-strand break repair via nonhomologous end joining"/>
    <property type="evidence" value="ECO:0007669"/>
    <property type="project" value="TreeGrafter"/>
</dbReference>
<proteinExistence type="predicted"/>
<dbReference type="PANTHER" id="PTHR46060:SF2">
    <property type="entry name" value="HISTONE-LYSINE N-METHYLTRANSFERASE SETMAR"/>
    <property type="match status" value="1"/>
</dbReference>
<protein>
    <submittedName>
        <fullName evidence="1">Histone-lysine N-methyltransferase SETMAR</fullName>
    </submittedName>
</protein>
<dbReference type="GO" id="GO:0005634">
    <property type="term" value="C:nucleus"/>
    <property type="evidence" value="ECO:0007669"/>
    <property type="project" value="TreeGrafter"/>
</dbReference>
<dbReference type="InterPro" id="IPR036397">
    <property type="entry name" value="RNaseH_sf"/>
</dbReference>
<dbReference type="GO" id="GO:0031297">
    <property type="term" value="P:replication fork processing"/>
    <property type="evidence" value="ECO:0007669"/>
    <property type="project" value="TreeGrafter"/>
</dbReference>
<dbReference type="Gene3D" id="3.30.420.10">
    <property type="entry name" value="Ribonuclease H-like superfamily/Ribonuclease H"/>
    <property type="match status" value="1"/>
</dbReference>
<keyword evidence="2" id="KW-1185">Reference proteome</keyword>
<name>A0A4C1ZHK7_EUMVA</name>
<dbReference type="GO" id="GO:0015074">
    <property type="term" value="P:DNA integration"/>
    <property type="evidence" value="ECO:0007669"/>
    <property type="project" value="TreeGrafter"/>
</dbReference>
<dbReference type="GO" id="GO:0032259">
    <property type="term" value="P:methylation"/>
    <property type="evidence" value="ECO:0007669"/>
    <property type="project" value="UniProtKB-KW"/>
</dbReference>
<evidence type="ECO:0000313" key="1">
    <source>
        <dbReference type="EMBL" id="GBP86613.1"/>
    </source>
</evidence>
<evidence type="ECO:0000313" key="2">
    <source>
        <dbReference type="Proteomes" id="UP000299102"/>
    </source>
</evidence>
<keyword evidence="1" id="KW-0808">Transferase</keyword>
<dbReference type="GO" id="GO:0003697">
    <property type="term" value="F:single-stranded DNA binding"/>
    <property type="evidence" value="ECO:0007669"/>
    <property type="project" value="TreeGrafter"/>
</dbReference>
<dbReference type="Proteomes" id="UP000299102">
    <property type="component" value="Unassembled WGS sequence"/>
</dbReference>
<organism evidence="1 2">
    <name type="scientific">Eumeta variegata</name>
    <name type="common">Bagworm moth</name>
    <name type="synonym">Eumeta japonica</name>
    <dbReference type="NCBI Taxonomy" id="151549"/>
    <lineage>
        <taxon>Eukaryota</taxon>
        <taxon>Metazoa</taxon>
        <taxon>Ecdysozoa</taxon>
        <taxon>Arthropoda</taxon>
        <taxon>Hexapoda</taxon>
        <taxon>Insecta</taxon>
        <taxon>Pterygota</taxon>
        <taxon>Neoptera</taxon>
        <taxon>Endopterygota</taxon>
        <taxon>Lepidoptera</taxon>
        <taxon>Glossata</taxon>
        <taxon>Ditrysia</taxon>
        <taxon>Tineoidea</taxon>
        <taxon>Psychidae</taxon>
        <taxon>Oiketicinae</taxon>
        <taxon>Eumeta</taxon>
    </lineage>
</organism>
<dbReference type="OrthoDB" id="616263at2759"/>
<dbReference type="GO" id="GO:0044547">
    <property type="term" value="F:DNA topoisomerase binding"/>
    <property type="evidence" value="ECO:0007669"/>
    <property type="project" value="TreeGrafter"/>
</dbReference>
<gene>
    <name evidence="1" type="primary">SETMAR</name>
    <name evidence="1" type="ORF">EVAR_85746_1</name>
</gene>
<dbReference type="GO" id="GO:0044774">
    <property type="term" value="P:mitotic DNA integrity checkpoint signaling"/>
    <property type="evidence" value="ECO:0007669"/>
    <property type="project" value="TreeGrafter"/>
</dbReference>
<keyword evidence="1" id="KW-0489">Methyltransferase</keyword>
<sequence>MVKGNQAPQSIVKSGLIRNKLMLSVWWDWKGIIHYELLPPGKSINSNLYCQQLLRFKQEVENKRLALINRKGVTFHHDNARAHSSLATQQILS</sequence>
<dbReference type="STRING" id="151549.A0A4C1ZHK7"/>
<dbReference type="InterPro" id="IPR052709">
    <property type="entry name" value="Transposase-MT_Hybrid"/>
</dbReference>
<dbReference type="GO" id="GO:0003690">
    <property type="term" value="F:double-stranded DNA binding"/>
    <property type="evidence" value="ECO:0007669"/>
    <property type="project" value="TreeGrafter"/>
</dbReference>
<comment type="caution">
    <text evidence="1">The sequence shown here is derived from an EMBL/GenBank/DDBJ whole genome shotgun (WGS) entry which is preliminary data.</text>
</comment>
<dbReference type="AlphaFoldDB" id="A0A4C1ZHK7"/>
<dbReference type="GO" id="GO:0000729">
    <property type="term" value="P:DNA double-strand break processing"/>
    <property type="evidence" value="ECO:0007669"/>
    <property type="project" value="TreeGrafter"/>
</dbReference>
<dbReference type="EMBL" id="BGZK01001804">
    <property type="protein sequence ID" value="GBP86613.1"/>
    <property type="molecule type" value="Genomic_DNA"/>
</dbReference>
<dbReference type="GO" id="GO:0042800">
    <property type="term" value="F:histone H3K4 methyltransferase activity"/>
    <property type="evidence" value="ECO:0007669"/>
    <property type="project" value="TreeGrafter"/>
</dbReference>
<dbReference type="PANTHER" id="PTHR46060">
    <property type="entry name" value="MARINER MOS1 TRANSPOSASE-LIKE PROTEIN"/>
    <property type="match status" value="1"/>
</dbReference>
<dbReference type="GO" id="GO:0000793">
    <property type="term" value="C:condensed chromosome"/>
    <property type="evidence" value="ECO:0007669"/>
    <property type="project" value="TreeGrafter"/>
</dbReference>
<dbReference type="GO" id="GO:0046975">
    <property type="term" value="F:histone H3K36 methyltransferase activity"/>
    <property type="evidence" value="ECO:0007669"/>
    <property type="project" value="TreeGrafter"/>
</dbReference>
<accession>A0A4C1ZHK7</accession>
<dbReference type="InterPro" id="IPR001888">
    <property type="entry name" value="Transposase_1"/>
</dbReference>
<dbReference type="GO" id="GO:0000014">
    <property type="term" value="F:single-stranded DNA endodeoxyribonuclease activity"/>
    <property type="evidence" value="ECO:0007669"/>
    <property type="project" value="TreeGrafter"/>
</dbReference>
<dbReference type="GO" id="GO:0035861">
    <property type="term" value="C:site of double-strand break"/>
    <property type="evidence" value="ECO:0007669"/>
    <property type="project" value="TreeGrafter"/>
</dbReference>
<dbReference type="Pfam" id="PF01359">
    <property type="entry name" value="Transposase_1"/>
    <property type="match status" value="1"/>
</dbReference>
<reference evidence="1 2" key="1">
    <citation type="journal article" date="2019" name="Commun. Biol.">
        <title>The bagworm genome reveals a unique fibroin gene that provides high tensile strength.</title>
        <authorList>
            <person name="Kono N."/>
            <person name="Nakamura H."/>
            <person name="Ohtoshi R."/>
            <person name="Tomita M."/>
            <person name="Numata K."/>
            <person name="Arakawa K."/>
        </authorList>
    </citation>
    <scope>NUCLEOTIDE SEQUENCE [LARGE SCALE GENOMIC DNA]</scope>
</reference>